<gene>
    <name evidence="9" type="ORF">GCM10009864_12560</name>
</gene>
<dbReference type="CDD" id="cd13896">
    <property type="entry name" value="CuRO_3_CopA"/>
    <property type="match status" value="1"/>
</dbReference>
<feature type="compositionally biased region" description="Low complexity" evidence="4">
    <location>
        <begin position="28"/>
        <end position="38"/>
    </location>
</feature>
<dbReference type="CDD" id="cd13861">
    <property type="entry name" value="CuRO_1_CumA_like"/>
    <property type="match status" value="1"/>
</dbReference>
<evidence type="ECO:0000313" key="9">
    <source>
        <dbReference type="EMBL" id="GAA2650276.1"/>
    </source>
</evidence>
<dbReference type="RefSeq" id="WP_344573923.1">
    <property type="nucleotide sequence ID" value="NZ_BAAARK010000002.1"/>
</dbReference>
<dbReference type="Gene3D" id="2.60.40.420">
    <property type="entry name" value="Cupredoxins - blue copper proteins"/>
    <property type="match status" value="3"/>
</dbReference>
<dbReference type="InterPro" id="IPR011706">
    <property type="entry name" value="Cu-oxidase_C"/>
</dbReference>
<feature type="compositionally biased region" description="Gly residues" evidence="4">
    <location>
        <begin position="254"/>
        <end position="271"/>
    </location>
</feature>
<keyword evidence="1" id="KW-0479">Metal-binding</keyword>
<feature type="signal peptide" evidence="5">
    <location>
        <begin position="1"/>
        <end position="28"/>
    </location>
</feature>
<evidence type="ECO:0000259" key="7">
    <source>
        <dbReference type="Pfam" id="PF07731"/>
    </source>
</evidence>
<evidence type="ECO:0000259" key="6">
    <source>
        <dbReference type="Pfam" id="PF00394"/>
    </source>
</evidence>
<reference evidence="9 10" key="1">
    <citation type="journal article" date="2019" name="Int. J. Syst. Evol. Microbiol.">
        <title>The Global Catalogue of Microorganisms (GCM) 10K type strain sequencing project: providing services to taxonomists for standard genome sequencing and annotation.</title>
        <authorList>
            <consortium name="The Broad Institute Genomics Platform"/>
            <consortium name="The Broad Institute Genome Sequencing Center for Infectious Disease"/>
            <person name="Wu L."/>
            <person name="Ma J."/>
        </authorList>
    </citation>
    <scope>NUCLEOTIDE SEQUENCE [LARGE SCALE GENOMIC DNA]</scope>
    <source>
        <strain evidence="9 10">JCM 16374</strain>
    </source>
</reference>
<dbReference type="InterPro" id="IPR034279">
    <property type="entry name" value="CuRO_3_CopA"/>
</dbReference>
<feature type="compositionally biased region" description="Basic and acidic residues" evidence="4">
    <location>
        <begin position="39"/>
        <end position="56"/>
    </location>
</feature>
<dbReference type="PANTHER" id="PTHR11709:SF394">
    <property type="entry name" value="FI03373P-RELATED"/>
    <property type="match status" value="1"/>
</dbReference>
<feature type="region of interest" description="Disordered" evidence="4">
    <location>
        <begin position="216"/>
        <end position="302"/>
    </location>
</feature>
<dbReference type="Pfam" id="PF07732">
    <property type="entry name" value="Cu-oxidase_3"/>
    <property type="match status" value="1"/>
</dbReference>
<dbReference type="PROSITE" id="PS51318">
    <property type="entry name" value="TAT"/>
    <property type="match status" value="1"/>
</dbReference>
<dbReference type="InterPro" id="IPR006311">
    <property type="entry name" value="TAT_signal"/>
</dbReference>
<dbReference type="EMBL" id="BAAARK010000002">
    <property type="protein sequence ID" value="GAA2650276.1"/>
    <property type="molecule type" value="Genomic_DNA"/>
</dbReference>
<organism evidence="9 10">
    <name type="scientific">Streptomyces lunalinharesii</name>
    <dbReference type="NCBI Taxonomy" id="333384"/>
    <lineage>
        <taxon>Bacteria</taxon>
        <taxon>Bacillati</taxon>
        <taxon>Actinomycetota</taxon>
        <taxon>Actinomycetes</taxon>
        <taxon>Kitasatosporales</taxon>
        <taxon>Streptomycetaceae</taxon>
        <taxon>Streptomyces</taxon>
    </lineage>
</organism>
<evidence type="ECO:0000256" key="4">
    <source>
        <dbReference type="SAM" id="MobiDB-lite"/>
    </source>
</evidence>
<evidence type="ECO:0000313" key="10">
    <source>
        <dbReference type="Proteomes" id="UP001500994"/>
    </source>
</evidence>
<dbReference type="SUPFAM" id="SSF49503">
    <property type="entry name" value="Cupredoxins"/>
    <property type="match status" value="3"/>
</dbReference>
<proteinExistence type="predicted"/>
<keyword evidence="5" id="KW-0732">Signal</keyword>
<evidence type="ECO:0000259" key="8">
    <source>
        <dbReference type="Pfam" id="PF07732"/>
    </source>
</evidence>
<evidence type="ECO:0008006" key="11">
    <source>
        <dbReference type="Google" id="ProtNLM"/>
    </source>
</evidence>
<dbReference type="Pfam" id="PF00394">
    <property type="entry name" value="Cu-oxidase"/>
    <property type="match status" value="1"/>
</dbReference>
<feature type="region of interest" description="Disordered" evidence="4">
    <location>
        <begin position="364"/>
        <end position="397"/>
    </location>
</feature>
<keyword evidence="3" id="KW-0186">Copper</keyword>
<keyword evidence="2" id="KW-0560">Oxidoreductase</keyword>
<feature type="chain" id="PRO_5047159633" description="Copper oxidase" evidence="5">
    <location>
        <begin position="29"/>
        <end position="665"/>
    </location>
</feature>
<dbReference type="CDD" id="cd13870">
    <property type="entry name" value="CuRO_2_CopA_like_1"/>
    <property type="match status" value="1"/>
</dbReference>
<protein>
    <recommendedName>
        <fullName evidence="11">Copper oxidase</fullName>
    </recommendedName>
</protein>
<comment type="caution">
    <text evidence="9">The sequence shown here is derived from an EMBL/GenBank/DDBJ whole genome shotgun (WGS) entry which is preliminary data.</text>
</comment>
<dbReference type="InterPro" id="IPR045087">
    <property type="entry name" value="Cu-oxidase_fam"/>
</dbReference>
<evidence type="ECO:0000256" key="2">
    <source>
        <dbReference type="ARBA" id="ARBA00023002"/>
    </source>
</evidence>
<dbReference type="Pfam" id="PF07731">
    <property type="entry name" value="Cu-oxidase_2"/>
    <property type="match status" value="1"/>
</dbReference>
<feature type="domain" description="Plastocyanin-like" evidence="7">
    <location>
        <begin position="556"/>
        <end position="660"/>
    </location>
</feature>
<feature type="compositionally biased region" description="Basic and acidic residues" evidence="4">
    <location>
        <begin position="235"/>
        <end position="253"/>
    </location>
</feature>
<feature type="domain" description="Plastocyanin-like" evidence="6">
    <location>
        <begin position="412"/>
        <end position="514"/>
    </location>
</feature>
<evidence type="ECO:0000256" key="3">
    <source>
        <dbReference type="ARBA" id="ARBA00023008"/>
    </source>
</evidence>
<dbReference type="InterPro" id="IPR011707">
    <property type="entry name" value="Cu-oxidase-like_N"/>
</dbReference>
<keyword evidence="10" id="KW-1185">Reference proteome</keyword>
<dbReference type="PROSITE" id="PS00080">
    <property type="entry name" value="MULTICOPPER_OXIDASE2"/>
    <property type="match status" value="1"/>
</dbReference>
<dbReference type="InterPro" id="IPR001117">
    <property type="entry name" value="Cu-oxidase_2nd"/>
</dbReference>
<name>A0ABN3RE41_9ACTN</name>
<sequence length="665" mass="71599">MDSPSPHSRRAVLTAGLAVAGGSLLASAPGAAAATPGPDGRRADARPRGGRYVDPHGPEVAEVERRRASSGRVRQLHLEARKARIDIGSRTVDTWVYGDRLPGEEVRITAGDTLSMTFRNELPQSTTLHWHGLALRNDMDGVPDVTQRPIRPGDSYHYRFRVTQPGTYWFHPHVGVQQDHGLYAPLIIDDPREPLEYDHEWVVVLDDWLDGVDGSDPDEVLNELNHGRGSMHGNSDADHGHGSDGGHPHEGGGHGEAAGHGSHGTGHGSSPGHGTSNNNGNSNSNHRDHSGHDSGSAGTAVPAWVPPAFPDVDLGRYVPLVNGPGNLGLDLANKSLNEVGLGNLPLHGMNASAAAGAAAMGAASREATRAGRGARRDDGPGRGHNGPSRLLKSGARSDVLGGMPGSVDYPYHLINGRTNKDPEGFRARPGDRIRIRFINAGGDTAYRVALGGHHMTVTHTDGYPVQHARAEQLLIGMAERYDVLVTAKSGVFPLVAVADGKGRDKTALAVLRTGSGPTPEPSVHPKELKGPLTTADRLRAAESVRGRSGRPDRVLTMKLMGNMERFNWSFNGYPYTPSQRYAIEEGERVRLVFRNRTTMWHPVHLHGHSFTLPGGGPRKDTTVMRPGQRLAVDFDADNPGLWMLHCHNIYHSESGMMTVLGYRRK</sequence>
<evidence type="ECO:0000256" key="1">
    <source>
        <dbReference type="ARBA" id="ARBA00022723"/>
    </source>
</evidence>
<dbReference type="InterPro" id="IPR008972">
    <property type="entry name" value="Cupredoxin"/>
</dbReference>
<feature type="compositionally biased region" description="Low complexity" evidence="4">
    <location>
        <begin position="272"/>
        <end position="284"/>
    </location>
</feature>
<feature type="domain" description="Plastocyanin-like" evidence="8">
    <location>
        <begin position="89"/>
        <end position="192"/>
    </location>
</feature>
<evidence type="ECO:0000256" key="5">
    <source>
        <dbReference type="SAM" id="SignalP"/>
    </source>
</evidence>
<feature type="region of interest" description="Disordered" evidence="4">
    <location>
        <begin position="28"/>
        <end position="56"/>
    </location>
</feature>
<feature type="compositionally biased region" description="Basic and acidic residues" evidence="4">
    <location>
        <begin position="366"/>
        <end position="381"/>
    </location>
</feature>
<dbReference type="InterPro" id="IPR002355">
    <property type="entry name" value="Cu_oxidase_Cu_BS"/>
</dbReference>
<accession>A0ABN3RE41</accession>
<dbReference type="PANTHER" id="PTHR11709">
    <property type="entry name" value="MULTI-COPPER OXIDASE"/>
    <property type="match status" value="1"/>
</dbReference>
<dbReference type="Proteomes" id="UP001500994">
    <property type="component" value="Unassembled WGS sequence"/>
</dbReference>